<reference evidence="2 3" key="1">
    <citation type="journal article" date="2023" name="Plants (Basel)">
        <title>Bridging the Gap: Combining Genomics and Transcriptomics Approaches to Understand Stylosanthes scabra, an Orphan Legume from the Brazilian Caatinga.</title>
        <authorList>
            <person name="Ferreira-Neto J.R.C."/>
            <person name="da Silva M.D."/>
            <person name="Binneck E."/>
            <person name="de Melo N.F."/>
            <person name="da Silva R.H."/>
            <person name="de Melo A.L.T.M."/>
            <person name="Pandolfi V."/>
            <person name="Bustamante F.O."/>
            <person name="Brasileiro-Vidal A.C."/>
            <person name="Benko-Iseppon A.M."/>
        </authorList>
    </citation>
    <scope>NUCLEOTIDE SEQUENCE [LARGE SCALE GENOMIC DNA]</scope>
    <source>
        <tissue evidence="2">Leaves</tissue>
    </source>
</reference>
<comment type="caution">
    <text evidence="2">The sequence shown here is derived from an EMBL/GenBank/DDBJ whole genome shotgun (WGS) entry which is preliminary data.</text>
</comment>
<keyword evidence="3" id="KW-1185">Reference proteome</keyword>
<feature type="region of interest" description="Disordered" evidence="1">
    <location>
        <begin position="1"/>
        <end position="73"/>
    </location>
</feature>
<accession>A0ABU6VVZ2</accession>
<proteinExistence type="predicted"/>
<dbReference type="EMBL" id="JASCZI010153877">
    <property type="protein sequence ID" value="MED6177709.1"/>
    <property type="molecule type" value="Genomic_DNA"/>
</dbReference>
<evidence type="ECO:0000313" key="3">
    <source>
        <dbReference type="Proteomes" id="UP001341840"/>
    </source>
</evidence>
<name>A0ABU6VVZ2_9FABA</name>
<gene>
    <name evidence="2" type="ORF">PIB30_100666</name>
</gene>
<feature type="non-terminal residue" evidence="2">
    <location>
        <position position="1"/>
    </location>
</feature>
<feature type="compositionally biased region" description="Basic and acidic residues" evidence="1">
    <location>
        <begin position="15"/>
        <end position="45"/>
    </location>
</feature>
<evidence type="ECO:0000256" key="1">
    <source>
        <dbReference type="SAM" id="MobiDB-lite"/>
    </source>
</evidence>
<organism evidence="2 3">
    <name type="scientific">Stylosanthes scabra</name>
    <dbReference type="NCBI Taxonomy" id="79078"/>
    <lineage>
        <taxon>Eukaryota</taxon>
        <taxon>Viridiplantae</taxon>
        <taxon>Streptophyta</taxon>
        <taxon>Embryophyta</taxon>
        <taxon>Tracheophyta</taxon>
        <taxon>Spermatophyta</taxon>
        <taxon>Magnoliopsida</taxon>
        <taxon>eudicotyledons</taxon>
        <taxon>Gunneridae</taxon>
        <taxon>Pentapetalae</taxon>
        <taxon>rosids</taxon>
        <taxon>fabids</taxon>
        <taxon>Fabales</taxon>
        <taxon>Fabaceae</taxon>
        <taxon>Papilionoideae</taxon>
        <taxon>50 kb inversion clade</taxon>
        <taxon>dalbergioids sensu lato</taxon>
        <taxon>Dalbergieae</taxon>
        <taxon>Pterocarpus clade</taxon>
        <taxon>Stylosanthes</taxon>
    </lineage>
</organism>
<evidence type="ECO:0000313" key="2">
    <source>
        <dbReference type="EMBL" id="MED6177709.1"/>
    </source>
</evidence>
<sequence>QLKALLNLIGFEGEGEGRHPGEEEGRRKKREEEGRCARRGATDHRKILRQIGEDAPSPLGKETTTDNQGTTGGRCFGDYTVTGKSFISPFGDHRFNKRRNSTGVP</sequence>
<dbReference type="Proteomes" id="UP001341840">
    <property type="component" value="Unassembled WGS sequence"/>
</dbReference>
<protein>
    <submittedName>
        <fullName evidence="2">Uncharacterized protein</fullName>
    </submittedName>
</protein>